<proteinExistence type="predicted"/>
<accession>A0A326U4F9</accession>
<feature type="transmembrane region" description="Helical" evidence="1">
    <location>
        <begin position="35"/>
        <end position="54"/>
    </location>
</feature>
<evidence type="ECO:0008006" key="4">
    <source>
        <dbReference type="Google" id="ProtNLM"/>
    </source>
</evidence>
<keyword evidence="1" id="KW-0472">Membrane</keyword>
<dbReference type="AlphaFoldDB" id="A0A326U4F9"/>
<name>A0A326U4F9_THEHA</name>
<organism evidence="2 3">
    <name type="scientific">Thermosporothrix hazakensis</name>
    <dbReference type="NCBI Taxonomy" id="644383"/>
    <lineage>
        <taxon>Bacteria</taxon>
        <taxon>Bacillati</taxon>
        <taxon>Chloroflexota</taxon>
        <taxon>Ktedonobacteria</taxon>
        <taxon>Ktedonobacterales</taxon>
        <taxon>Thermosporotrichaceae</taxon>
        <taxon>Thermosporothrix</taxon>
    </lineage>
</organism>
<dbReference type="EMBL" id="QKUF01000016">
    <property type="protein sequence ID" value="PZW26057.1"/>
    <property type="molecule type" value="Genomic_DNA"/>
</dbReference>
<keyword evidence="1" id="KW-1133">Transmembrane helix</keyword>
<protein>
    <recommendedName>
        <fullName evidence="4">Helix-turn-helix protein</fullName>
    </recommendedName>
</protein>
<dbReference type="RefSeq" id="WP_111324356.1">
    <property type="nucleotide sequence ID" value="NZ_QKUF01000016.1"/>
</dbReference>
<dbReference type="Proteomes" id="UP000248806">
    <property type="component" value="Unassembled WGS sequence"/>
</dbReference>
<evidence type="ECO:0000313" key="2">
    <source>
        <dbReference type="EMBL" id="PZW26057.1"/>
    </source>
</evidence>
<sequence length="95" mass="10800">MRTYTADITNHDTQPLSRKAVQRAQITHYMKRHRLSIHTVAFVAGVPLMVVWRVQQGEPVTQEHAHTIKSAFLCLTGMSYEGSFAVYPEESQGTR</sequence>
<evidence type="ECO:0000256" key="1">
    <source>
        <dbReference type="SAM" id="Phobius"/>
    </source>
</evidence>
<keyword evidence="1" id="KW-0812">Transmembrane</keyword>
<comment type="caution">
    <text evidence="2">The sequence shown here is derived from an EMBL/GenBank/DDBJ whole genome shotgun (WGS) entry which is preliminary data.</text>
</comment>
<keyword evidence="3" id="KW-1185">Reference proteome</keyword>
<evidence type="ECO:0000313" key="3">
    <source>
        <dbReference type="Proteomes" id="UP000248806"/>
    </source>
</evidence>
<reference evidence="2 3" key="1">
    <citation type="submission" date="2018-06" db="EMBL/GenBank/DDBJ databases">
        <title>Genomic Encyclopedia of Archaeal and Bacterial Type Strains, Phase II (KMG-II): from individual species to whole genera.</title>
        <authorList>
            <person name="Goeker M."/>
        </authorList>
    </citation>
    <scope>NUCLEOTIDE SEQUENCE [LARGE SCALE GENOMIC DNA]</scope>
    <source>
        <strain evidence="2 3">ATCC BAA-1881</strain>
    </source>
</reference>
<gene>
    <name evidence="2" type="ORF">EI42_04016</name>
</gene>